<dbReference type="RefSeq" id="WP_186809361.1">
    <property type="nucleotide sequence ID" value="NZ_BJTZ01000005.1"/>
</dbReference>
<protein>
    <submittedName>
        <fullName evidence="1">Uncharacterized protein</fullName>
    </submittedName>
</protein>
<name>A0A510UF14_ALIFS</name>
<reference evidence="1 2" key="1">
    <citation type="submission" date="2019-07" db="EMBL/GenBank/DDBJ databases">
        <title>Whole genome shotgun sequence of Aliivibrio fischeri NBRC 101058.</title>
        <authorList>
            <person name="Hosoyama A."/>
            <person name="Uohara A."/>
            <person name="Ohji S."/>
            <person name="Ichikawa N."/>
        </authorList>
    </citation>
    <scope>NUCLEOTIDE SEQUENCE [LARGE SCALE GENOMIC DNA]</scope>
    <source>
        <strain evidence="1 2">NBRC 101058</strain>
    </source>
</reference>
<dbReference type="Pfam" id="PF21830">
    <property type="entry name" value="DUF6890"/>
    <property type="match status" value="1"/>
</dbReference>
<accession>A0A510UF14</accession>
<dbReference type="Proteomes" id="UP000321787">
    <property type="component" value="Unassembled WGS sequence"/>
</dbReference>
<comment type="caution">
    <text evidence="1">The sequence shown here is derived from an EMBL/GenBank/DDBJ whole genome shotgun (WGS) entry which is preliminary data.</text>
</comment>
<dbReference type="AlphaFoldDB" id="A0A510UF14"/>
<evidence type="ECO:0000313" key="1">
    <source>
        <dbReference type="EMBL" id="GEK13218.1"/>
    </source>
</evidence>
<organism evidence="1 2">
    <name type="scientific">Aliivibrio fischeri</name>
    <name type="common">Vibrio fischeri</name>
    <dbReference type="NCBI Taxonomy" id="668"/>
    <lineage>
        <taxon>Bacteria</taxon>
        <taxon>Pseudomonadati</taxon>
        <taxon>Pseudomonadota</taxon>
        <taxon>Gammaproteobacteria</taxon>
        <taxon>Vibrionales</taxon>
        <taxon>Vibrionaceae</taxon>
        <taxon>Aliivibrio</taxon>
    </lineage>
</organism>
<dbReference type="EMBL" id="BJTZ01000005">
    <property type="protein sequence ID" value="GEK13218.1"/>
    <property type="molecule type" value="Genomic_DNA"/>
</dbReference>
<gene>
    <name evidence="1" type="ORF">AFI02nite_12540</name>
</gene>
<evidence type="ECO:0000313" key="2">
    <source>
        <dbReference type="Proteomes" id="UP000321787"/>
    </source>
</evidence>
<proteinExistence type="predicted"/>
<dbReference type="InterPro" id="IPR054184">
    <property type="entry name" value="DUF6890"/>
</dbReference>
<sequence>MTDAYRKNNLSQAIALRSHYLPNEQDNADSLARAIWLDEHFTQSMVMAVNKGAGLLFK</sequence>